<accession>A0A840KA94</accession>
<evidence type="ECO:0000313" key="1">
    <source>
        <dbReference type="EMBL" id="MBB4806289.1"/>
    </source>
</evidence>
<protein>
    <submittedName>
        <fullName evidence="1">Uncharacterized protein</fullName>
    </submittedName>
</protein>
<comment type="caution">
    <text evidence="1">The sequence shown here is derived from an EMBL/GenBank/DDBJ whole genome shotgun (WGS) entry which is preliminary data.</text>
</comment>
<dbReference type="RefSeq" id="WP_184187059.1">
    <property type="nucleotide sequence ID" value="NZ_JACHLE010000001.1"/>
</dbReference>
<dbReference type="AlphaFoldDB" id="A0A840KA94"/>
<keyword evidence="2" id="KW-1185">Reference proteome</keyword>
<dbReference type="Proteomes" id="UP000592180">
    <property type="component" value="Unassembled WGS sequence"/>
</dbReference>
<organism evidence="1 2">
    <name type="scientific">Chryseobacterium defluvii</name>
    <dbReference type="NCBI Taxonomy" id="160396"/>
    <lineage>
        <taxon>Bacteria</taxon>
        <taxon>Pseudomonadati</taxon>
        <taxon>Bacteroidota</taxon>
        <taxon>Flavobacteriia</taxon>
        <taxon>Flavobacteriales</taxon>
        <taxon>Weeksellaceae</taxon>
        <taxon>Chryseobacterium group</taxon>
        <taxon>Chryseobacterium</taxon>
    </lineage>
</organism>
<sequence length="242" mass="28212">MTTFNREQYELAVTEWASSLNNFTTLKTLLPTNYVFDLSLDEITWLKSKNLYKDFCMDMGVYENRVVLILSPLGEDGNRVPVDDYPYSVLMEMQGDLSLVETRQYVVIKNAVLSNDLKKIDDDADMYFPVANKPMLEQDKVVNAIESWRNEGVNWLYYETQEFEGRRIFQRFYVPSENLTPPKPGLNRMVCSFGLKFSDIYQRMLVTLIFISFYDDLSNTGSIETISNTYDWSQPCPPFCQL</sequence>
<reference evidence="1 2" key="1">
    <citation type="submission" date="2020-08" db="EMBL/GenBank/DDBJ databases">
        <title>Functional genomics of gut bacteria from endangered species of beetles.</title>
        <authorList>
            <person name="Carlos-Shanley C."/>
        </authorList>
    </citation>
    <scope>NUCLEOTIDE SEQUENCE [LARGE SCALE GENOMIC DNA]</scope>
    <source>
        <strain evidence="1 2">S00151</strain>
    </source>
</reference>
<proteinExistence type="predicted"/>
<dbReference type="EMBL" id="JACHLE010000001">
    <property type="protein sequence ID" value="MBB4806289.1"/>
    <property type="molecule type" value="Genomic_DNA"/>
</dbReference>
<gene>
    <name evidence="1" type="ORF">HNP38_001561</name>
</gene>
<name>A0A840KA94_9FLAO</name>
<evidence type="ECO:0000313" key="2">
    <source>
        <dbReference type="Proteomes" id="UP000592180"/>
    </source>
</evidence>